<dbReference type="InterPro" id="IPR018713">
    <property type="entry name" value="MPAB/Lcp_cat_dom"/>
</dbReference>
<comment type="caution">
    <text evidence="2">The sequence shown here is derived from an EMBL/GenBank/DDBJ whole genome shotgun (WGS) entry which is preliminary data.</text>
</comment>
<dbReference type="PANTHER" id="PTHR36151">
    <property type="entry name" value="BLR2777 PROTEIN"/>
    <property type="match status" value="1"/>
</dbReference>
<evidence type="ECO:0000259" key="1">
    <source>
        <dbReference type="Pfam" id="PF09995"/>
    </source>
</evidence>
<dbReference type="GO" id="GO:0016491">
    <property type="term" value="F:oxidoreductase activity"/>
    <property type="evidence" value="ECO:0007669"/>
    <property type="project" value="InterPro"/>
</dbReference>
<protein>
    <recommendedName>
        <fullName evidence="1">ER-bound oxygenase mpaB/mpaB'/Rubber oxygenase catalytic domain-containing protein</fullName>
    </recommendedName>
</protein>
<accession>A0A0V9UPG9</accession>
<feature type="domain" description="ER-bound oxygenase mpaB/mpaB'/Rubber oxygenase catalytic" evidence="1">
    <location>
        <begin position="16"/>
        <end position="230"/>
    </location>
</feature>
<dbReference type="AlphaFoldDB" id="A0A0V9UPG9"/>
<reference evidence="3" key="1">
    <citation type="submission" date="2015-01" db="EMBL/GenBank/DDBJ databases">
        <title>Draft genome sequence of Rhodococcus pyridinivorans strain KG-16, a hydrocarbon-degrading bacterium.</title>
        <authorList>
            <person name="Aggarwal R.K."/>
            <person name="Dawar C."/>
        </authorList>
    </citation>
    <scope>NUCLEOTIDE SEQUENCE [LARGE SCALE GENOMIC DNA]</scope>
    <source>
        <strain evidence="3">KG-16</strain>
    </source>
</reference>
<dbReference type="Proteomes" id="UP000053060">
    <property type="component" value="Unassembled WGS sequence"/>
</dbReference>
<evidence type="ECO:0000313" key="2">
    <source>
        <dbReference type="EMBL" id="KSZ59896.1"/>
    </source>
</evidence>
<reference evidence="2 3" key="2">
    <citation type="journal article" date="2016" name="Genome Announc.">
        <title>Draft Genome Sequence of a Versatile Hydrocarbon-Degrading Bacterium, Rhodococcus pyridinivorans Strain KG-16, Collected from Oil Fields in India.</title>
        <authorList>
            <person name="Aggarwal R.K."/>
            <person name="Dawar C."/>
            <person name="Phanindranath R."/>
            <person name="Mutnuri L."/>
            <person name="Dayal A.M."/>
        </authorList>
    </citation>
    <scope>NUCLEOTIDE SEQUENCE [LARGE SCALE GENOMIC DNA]</scope>
    <source>
        <strain evidence="2 3">KG-16</strain>
    </source>
</reference>
<proteinExistence type="predicted"/>
<dbReference type="Pfam" id="PF09995">
    <property type="entry name" value="MPAB_Lcp_cat"/>
    <property type="match status" value="1"/>
</dbReference>
<gene>
    <name evidence="2" type="ORF">Z045_04775</name>
</gene>
<name>A0A0V9UPG9_9NOCA</name>
<dbReference type="EMBL" id="AZXY01000002">
    <property type="protein sequence ID" value="KSZ59896.1"/>
    <property type="molecule type" value="Genomic_DNA"/>
</dbReference>
<sequence length="267" mass="30544">MTRRRLDATVQGVVGEAAFLLSSPRRFLMEIALPPVGHGVVERSKALIDPVTRFRNTSAYIFLVAFGDDEERRRVVRFVNRAHAPVRSDGYNAFDPKLQLWIAAVMFHGGRDVYERFFGRLDRAEAERLYREFAVYGTSLQVPEEMWPADLDAFDAYWHSVVDDLEVDETVRSYARVLLSGGDLPIIVRPAMALNRFFTLGLLDPRIREAYGFTWTEAHQRWFDRLMRIAVPAYRTLPAAARHLPKKLVLRDARKRFAAVPAHVAAG</sequence>
<evidence type="ECO:0000313" key="3">
    <source>
        <dbReference type="Proteomes" id="UP000053060"/>
    </source>
</evidence>
<dbReference type="PANTHER" id="PTHR36151:SF3">
    <property type="entry name" value="ER-BOUND OXYGENASE MPAB_MPAB'_RUBBER OXYGENASE CATALYTIC DOMAIN-CONTAINING PROTEIN"/>
    <property type="match status" value="1"/>
</dbReference>
<dbReference type="PATRIC" id="fig|1441730.3.peg.997"/>
<organism evidence="2 3">
    <name type="scientific">Rhodococcus pyridinivorans KG-16</name>
    <dbReference type="NCBI Taxonomy" id="1441730"/>
    <lineage>
        <taxon>Bacteria</taxon>
        <taxon>Bacillati</taxon>
        <taxon>Actinomycetota</taxon>
        <taxon>Actinomycetes</taxon>
        <taxon>Mycobacteriales</taxon>
        <taxon>Nocardiaceae</taxon>
        <taxon>Rhodococcus</taxon>
    </lineage>
</organism>